<reference evidence="1" key="1">
    <citation type="submission" date="2023-06" db="EMBL/GenBank/DDBJ databases">
        <title>Genome-scale phylogeny and comparative genomics of the fungal order Sordariales.</title>
        <authorList>
            <consortium name="Lawrence Berkeley National Laboratory"/>
            <person name="Hensen N."/>
            <person name="Bonometti L."/>
            <person name="Westerberg I."/>
            <person name="Brannstrom I.O."/>
            <person name="Guillou S."/>
            <person name="Cros-Aarteil S."/>
            <person name="Calhoun S."/>
            <person name="Haridas S."/>
            <person name="Kuo A."/>
            <person name="Mondo S."/>
            <person name="Pangilinan J."/>
            <person name="Riley R."/>
            <person name="Labutti K."/>
            <person name="Andreopoulos B."/>
            <person name="Lipzen A."/>
            <person name="Chen C."/>
            <person name="Yanf M."/>
            <person name="Daum C."/>
            <person name="Ng V."/>
            <person name="Clum A."/>
            <person name="Steindorff A."/>
            <person name="Ohm R."/>
            <person name="Martin F."/>
            <person name="Silar P."/>
            <person name="Natvig D."/>
            <person name="Lalanne C."/>
            <person name="Gautier V."/>
            <person name="Ament-Velasquez S.L."/>
            <person name="Kruys A."/>
            <person name="Hutchinson M.I."/>
            <person name="Powell A.J."/>
            <person name="Barry K."/>
            <person name="Miller A.N."/>
            <person name="Grigoriev I.V."/>
            <person name="Debuchy R."/>
            <person name="Gladieux P."/>
            <person name="Thoren M.H."/>
            <person name="Johannesson H."/>
        </authorList>
    </citation>
    <scope>NUCLEOTIDE SEQUENCE</scope>
    <source>
        <strain evidence="1">CBS 606.72</strain>
    </source>
</reference>
<comment type="caution">
    <text evidence="1">The sequence shown here is derived from an EMBL/GenBank/DDBJ whole genome shotgun (WGS) entry which is preliminary data.</text>
</comment>
<name>A0AA40C3N6_9PEZI</name>
<organism evidence="1 2">
    <name type="scientific">Immersiella caudata</name>
    <dbReference type="NCBI Taxonomy" id="314043"/>
    <lineage>
        <taxon>Eukaryota</taxon>
        <taxon>Fungi</taxon>
        <taxon>Dikarya</taxon>
        <taxon>Ascomycota</taxon>
        <taxon>Pezizomycotina</taxon>
        <taxon>Sordariomycetes</taxon>
        <taxon>Sordariomycetidae</taxon>
        <taxon>Sordariales</taxon>
        <taxon>Lasiosphaeriaceae</taxon>
        <taxon>Immersiella</taxon>
    </lineage>
</organism>
<accession>A0AA40C3N6</accession>
<evidence type="ECO:0000313" key="2">
    <source>
        <dbReference type="Proteomes" id="UP001175000"/>
    </source>
</evidence>
<dbReference type="Proteomes" id="UP001175000">
    <property type="component" value="Unassembled WGS sequence"/>
</dbReference>
<sequence>MEPVDIVLFEEGDPGAESGYRTKNAPGQVARSVLIDRGESLVLRASLASVTHGDFSSDSDNAASLLVFEFRFLSNSGRRFKKATITLLFDDASGDLRNCPEVHAIAPPEGKIAINKATSTKDIKHGVNAGVNVGMSGAGAELGYTWEASQVKETVHATTLTAFKRCEGRDWGAPNMARWVIEEDHVAKGGIPTFLRSAVLLRRRDDVPFNFTIRVEYDTDLKGVFKRLIGQERPDPVDPVQLHNETARDLEDLRIVTLDPRLVDLGNMKEMDIAKHSDVVLATLLSLPA</sequence>
<proteinExistence type="predicted"/>
<keyword evidence="2" id="KW-1185">Reference proteome</keyword>
<evidence type="ECO:0000313" key="1">
    <source>
        <dbReference type="EMBL" id="KAK0623857.1"/>
    </source>
</evidence>
<gene>
    <name evidence="1" type="ORF">B0T14DRAFT_425149</name>
</gene>
<dbReference type="EMBL" id="JAULSU010000003">
    <property type="protein sequence ID" value="KAK0623857.1"/>
    <property type="molecule type" value="Genomic_DNA"/>
</dbReference>
<protein>
    <submittedName>
        <fullName evidence="1">Uncharacterized protein</fullName>
    </submittedName>
</protein>
<dbReference type="AlphaFoldDB" id="A0AA40C3N6"/>